<dbReference type="Pfam" id="PF00067">
    <property type="entry name" value="p450"/>
    <property type="match status" value="1"/>
</dbReference>
<evidence type="ECO:0000256" key="2">
    <source>
        <dbReference type="ARBA" id="ARBA00022617"/>
    </source>
</evidence>
<dbReference type="EMBL" id="KM017070">
    <property type="protein sequence ID" value="AJW29387.1"/>
    <property type="molecule type" value="Genomic_DNA"/>
</dbReference>
<dbReference type="GO" id="GO:0020037">
    <property type="term" value="F:heme binding"/>
    <property type="evidence" value="ECO:0007669"/>
    <property type="project" value="InterPro"/>
</dbReference>
<dbReference type="FunFam" id="1.10.630.10:FF:000018">
    <property type="entry name" value="Cytochrome P450 monooxygenase"/>
    <property type="match status" value="1"/>
</dbReference>
<comment type="similarity">
    <text evidence="1 8">Belongs to the cytochrome P450 family.</text>
</comment>
<evidence type="ECO:0000256" key="4">
    <source>
        <dbReference type="ARBA" id="ARBA00023002"/>
    </source>
</evidence>
<dbReference type="PANTHER" id="PTHR46696:SF3">
    <property type="entry name" value="PULCHERRIMINIC ACID SYNTHASE"/>
    <property type="match status" value="1"/>
</dbReference>
<dbReference type="GO" id="GO:0016705">
    <property type="term" value="F:oxidoreductase activity, acting on paired donors, with incorporation or reduction of molecular oxygen"/>
    <property type="evidence" value="ECO:0007669"/>
    <property type="project" value="InterPro"/>
</dbReference>
<dbReference type="GO" id="GO:0005506">
    <property type="term" value="F:iron ion binding"/>
    <property type="evidence" value="ECO:0007669"/>
    <property type="project" value="InterPro"/>
</dbReference>
<evidence type="ECO:0000256" key="5">
    <source>
        <dbReference type="ARBA" id="ARBA00023004"/>
    </source>
</evidence>
<gene>
    <name evidence="9" type="ORF">plasmid201_199</name>
</gene>
<dbReference type="GO" id="GO:0004497">
    <property type="term" value="F:monooxygenase activity"/>
    <property type="evidence" value="ECO:0007669"/>
    <property type="project" value="UniProtKB-KW"/>
</dbReference>
<dbReference type="InterPro" id="IPR017972">
    <property type="entry name" value="Cyt_P450_CS"/>
</dbReference>
<keyword evidence="5 8" id="KW-0408">Iron</keyword>
<keyword evidence="9" id="KW-0614">Plasmid</keyword>
<dbReference type="Gene3D" id="1.10.630.10">
    <property type="entry name" value="Cytochrome P450"/>
    <property type="match status" value="1"/>
</dbReference>
<accession>A0A0D4ZYN3</accession>
<comment type="function">
    <text evidence="7">Cytochromes P450 are a group of heme-thiolate monooxygenases. They oxidize a variety of structurally unrelated compounds, including steroids, fatty acids, and xenobiotics.</text>
</comment>
<organism evidence="9">
    <name type="scientific">Sphingomonas sp. NS2</name>
    <dbReference type="NCBI Taxonomy" id="908605"/>
    <lineage>
        <taxon>Bacteria</taxon>
        <taxon>Pseudomonadati</taxon>
        <taxon>Pseudomonadota</taxon>
        <taxon>Alphaproteobacteria</taxon>
        <taxon>Sphingomonadales</taxon>
        <taxon>Sphingomonadaceae</taxon>
        <taxon>Sphingomonas</taxon>
    </lineage>
</organism>
<geneLocation type="plasmid" evidence="9">
    <name>201</name>
</geneLocation>
<dbReference type="PANTHER" id="PTHR46696">
    <property type="entry name" value="P450, PUTATIVE (EUROFUNG)-RELATED"/>
    <property type="match status" value="1"/>
</dbReference>
<dbReference type="SUPFAM" id="SSF48264">
    <property type="entry name" value="Cytochrome P450"/>
    <property type="match status" value="1"/>
</dbReference>
<protein>
    <submittedName>
        <fullName evidence="9">Putative cytochrome P450 hydroxylase</fullName>
    </submittedName>
</protein>
<dbReference type="InterPro" id="IPR036396">
    <property type="entry name" value="Cyt_P450_sf"/>
</dbReference>
<evidence type="ECO:0000256" key="8">
    <source>
        <dbReference type="RuleBase" id="RU000461"/>
    </source>
</evidence>
<evidence type="ECO:0000313" key="9">
    <source>
        <dbReference type="EMBL" id="AJW29387.1"/>
    </source>
</evidence>
<evidence type="ECO:0000256" key="6">
    <source>
        <dbReference type="ARBA" id="ARBA00023033"/>
    </source>
</evidence>
<dbReference type="PRINTS" id="PR00385">
    <property type="entry name" value="P450"/>
</dbReference>
<sequence>METVKDDLGSYTSGEVQRCPFPFLNRLLEEAPVYRDPGTGMYIVSRYDDINYVNSNPGIFSSKTPIMINRQTSVSEEVAKRYRERGWPEEHVLAFADPPEHGLHRALVDKVFTPSYVKKLEPYALNLVDELIDGFIEQGETDLSSGFAVHLPMYIISDQLGVAREDYEQFKLWSTAWVDRNDPNCPPERELMLTDRMIDMQNYLAARAREYEAAPNDNMLSRLVHAEVNGEKLTMGQLLMIAQLILVAGNETTTTGITSAMYMILSDPALKARLIADPALIPAVIEEMLRAHAPVPHQYRYTTQDTELCGVEIPKGTVVQVSYLAGNYDKAKWECPEKIDIDRKGVRNHLAFGRGIHFCVGNQLARMEMRVAINRLLERLKDIRISENHPAPRFMEHFQIHALESLHVNFTPGSRVAG</sequence>
<name>A0A0D4ZYN3_9SPHN</name>
<dbReference type="InterPro" id="IPR002397">
    <property type="entry name" value="Cyt_P450_B"/>
</dbReference>
<keyword evidence="4 8" id="KW-0560">Oxidoreductase</keyword>
<dbReference type="InterPro" id="IPR001128">
    <property type="entry name" value="Cyt_P450"/>
</dbReference>
<keyword evidence="3 8" id="KW-0479">Metal-binding</keyword>
<evidence type="ECO:0000256" key="1">
    <source>
        <dbReference type="ARBA" id="ARBA00010617"/>
    </source>
</evidence>
<reference evidence="9" key="1">
    <citation type="submission" date="2014-06" db="EMBL/GenBank/DDBJ databases">
        <title>Molecular and ecological studies on carbamate pesticide degrading bacteria isolated from agricultural soils.</title>
        <authorList>
            <person name="Kim D.-U."/>
            <person name="Ka J.-O."/>
        </authorList>
    </citation>
    <scope>NUCLEOTIDE SEQUENCE</scope>
    <source>
        <strain evidence="9">NS2</strain>
        <plasmid evidence="9">201</plasmid>
    </source>
</reference>
<keyword evidence="2 8" id="KW-0349">Heme</keyword>
<dbReference type="PROSITE" id="PS00086">
    <property type="entry name" value="CYTOCHROME_P450"/>
    <property type="match status" value="1"/>
</dbReference>
<dbReference type="AlphaFoldDB" id="A0A0D4ZYN3"/>
<proteinExistence type="inferred from homology"/>
<evidence type="ECO:0000256" key="7">
    <source>
        <dbReference type="ARBA" id="ARBA00043906"/>
    </source>
</evidence>
<evidence type="ECO:0000256" key="3">
    <source>
        <dbReference type="ARBA" id="ARBA00022723"/>
    </source>
</evidence>
<dbReference type="PRINTS" id="PR00359">
    <property type="entry name" value="BP450"/>
</dbReference>
<keyword evidence="6 8" id="KW-0503">Monooxygenase</keyword>